<evidence type="ECO:0000256" key="2">
    <source>
        <dbReference type="SAM" id="Coils"/>
    </source>
</evidence>
<feature type="region of interest" description="Disordered" evidence="3">
    <location>
        <begin position="65"/>
        <end position="115"/>
    </location>
</feature>
<evidence type="ECO:0000259" key="4">
    <source>
        <dbReference type="Pfam" id="PF06428"/>
    </source>
</evidence>
<evidence type="ECO:0000256" key="3">
    <source>
        <dbReference type="SAM" id="MobiDB-lite"/>
    </source>
</evidence>
<dbReference type="PANTHER" id="PTHR14430:SF4">
    <property type="entry name" value="GDP_GTP EXCHANGE FACTOR SEC2 N-TERMINAL DOMAIN-CONTAINING PROTEIN"/>
    <property type="match status" value="1"/>
</dbReference>
<dbReference type="InterPro" id="IPR040351">
    <property type="entry name" value="RAB3IL/RAB3IP/Sec2"/>
</dbReference>
<reference evidence="5" key="1">
    <citation type="journal article" date="2020" name="Stud. Mycol.">
        <title>101 Dothideomycetes genomes: a test case for predicting lifestyles and emergence of pathogens.</title>
        <authorList>
            <person name="Haridas S."/>
            <person name="Albert R."/>
            <person name="Binder M."/>
            <person name="Bloem J."/>
            <person name="Labutti K."/>
            <person name="Salamov A."/>
            <person name="Andreopoulos B."/>
            <person name="Baker S."/>
            <person name="Barry K."/>
            <person name="Bills G."/>
            <person name="Bluhm B."/>
            <person name="Cannon C."/>
            <person name="Castanera R."/>
            <person name="Culley D."/>
            <person name="Daum C."/>
            <person name="Ezra D."/>
            <person name="Gonzalez J."/>
            <person name="Henrissat B."/>
            <person name="Kuo A."/>
            <person name="Liang C."/>
            <person name="Lipzen A."/>
            <person name="Lutzoni F."/>
            <person name="Magnuson J."/>
            <person name="Mondo S."/>
            <person name="Nolan M."/>
            <person name="Ohm R."/>
            <person name="Pangilinan J."/>
            <person name="Park H.-J."/>
            <person name="Ramirez L."/>
            <person name="Alfaro M."/>
            <person name="Sun H."/>
            <person name="Tritt A."/>
            <person name="Yoshinaga Y."/>
            <person name="Zwiers L.-H."/>
            <person name="Turgeon B."/>
            <person name="Goodwin S."/>
            <person name="Spatafora J."/>
            <person name="Crous P."/>
            <person name="Grigoriev I."/>
        </authorList>
    </citation>
    <scope>NUCLEOTIDE SEQUENCE</scope>
    <source>
        <strain evidence="5">CBS 113979</strain>
    </source>
</reference>
<evidence type="ECO:0000313" key="5">
    <source>
        <dbReference type="EMBL" id="KAF1990018.1"/>
    </source>
</evidence>
<dbReference type="Proteomes" id="UP000800041">
    <property type="component" value="Unassembled WGS sequence"/>
</dbReference>
<keyword evidence="6" id="KW-1185">Reference proteome</keyword>
<feature type="coiled-coil region" evidence="2">
    <location>
        <begin position="120"/>
        <end position="190"/>
    </location>
</feature>
<dbReference type="GO" id="GO:0005085">
    <property type="term" value="F:guanyl-nucleotide exchange factor activity"/>
    <property type="evidence" value="ECO:0007669"/>
    <property type="project" value="InterPro"/>
</dbReference>
<dbReference type="GO" id="GO:0070319">
    <property type="term" value="C:Golgi to plasma membrane transport vesicle"/>
    <property type="evidence" value="ECO:0007669"/>
    <property type="project" value="TreeGrafter"/>
</dbReference>
<dbReference type="GO" id="GO:0006887">
    <property type="term" value="P:exocytosis"/>
    <property type="evidence" value="ECO:0007669"/>
    <property type="project" value="TreeGrafter"/>
</dbReference>
<dbReference type="OrthoDB" id="5560525at2759"/>
<dbReference type="InterPro" id="IPR009449">
    <property type="entry name" value="Sec2_N"/>
</dbReference>
<dbReference type="PANTHER" id="PTHR14430">
    <property type="entry name" value="RABIN3-RELATED"/>
    <property type="match status" value="1"/>
</dbReference>
<evidence type="ECO:0000256" key="1">
    <source>
        <dbReference type="ARBA" id="ARBA00023054"/>
    </source>
</evidence>
<feature type="compositionally biased region" description="Polar residues" evidence="3">
    <location>
        <begin position="81"/>
        <end position="94"/>
    </location>
</feature>
<dbReference type="GO" id="GO:0051286">
    <property type="term" value="C:cell tip"/>
    <property type="evidence" value="ECO:0007669"/>
    <property type="project" value="TreeGrafter"/>
</dbReference>
<keyword evidence="1 2" id="KW-0175">Coiled coil</keyword>
<sequence length="203" mass="22704">MTTGMTTDCPNCGTTCAVPAAHLADDSRRIAELESQVRILTDKATAAVDKLADYEDELRQLKTTQSSYASNSLASTSDSALPSNGAKTVQNRFSNLLGGRRTSPSPSDHARRESDLQAALVREQDLRQEAEGKLVQMNSEVEDLSAQLFQQANEMVAQERKARAKLEDRVEILERRDHDKRKRLERLESAIKRIERIHNVLKT</sequence>
<proteinExistence type="predicted"/>
<organism evidence="5 6">
    <name type="scientific">Aulographum hederae CBS 113979</name>
    <dbReference type="NCBI Taxonomy" id="1176131"/>
    <lineage>
        <taxon>Eukaryota</taxon>
        <taxon>Fungi</taxon>
        <taxon>Dikarya</taxon>
        <taxon>Ascomycota</taxon>
        <taxon>Pezizomycotina</taxon>
        <taxon>Dothideomycetes</taxon>
        <taxon>Pleosporomycetidae</taxon>
        <taxon>Aulographales</taxon>
        <taxon>Aulographaceae</taxon>
    </lineage>
</organism>
<feature type="compositionally biased region" description="Low complexity" evidence="3">
    <location>
        <begin position="66"/>
        <end position="80"/>
    </location>
</feature>
<dbReference type="Gene3D" id="6.10.140.910">
    <property type="match status" value="1"/>
</dbReference>
<feature type="domain" description="GDP/GTP exchange factor Sec2 N-terminal" evidence="4">
    <location>
        <begin position="107"/>
        <end position="190"/>
    </location>
</feature>
<evidence type="ECO:0000313" key="6">
    <source>
        <dbReference type="Proteomes" id="UP000800041"/>
    </source>
</evidence>
<gene>
    <name evidence="5" type="ORF">K402DRAFT_418116</name>
</gene>
<dbReference type="Pfam" id="PF06428">
    <property type="entry name" value="Sec2p"/>
    <property type="match status" value="1"/>
</dbReference>
<accession>A0A6G1HAP1</accession>
<dbReference type="SUPFAM" id="SSF144284">
    <property type="entry name" value="Sec2 N-terminal region"/>
    <property type="match status" value="1"/>
</dbReference>
<dbReference type="AlphaFoldDB" id="A0A6G1HAP1"/>
<name>A0A6G1HAP1_9PEZI</name>
<protein>
    <recommendedName>
        <fullName evidence="4">GDP/GTP exchange factor Sec2 N-terminal domain-containing protein</fullName>
    </recommendedName>
</protein>
<dbReference type="EMBL" id="ML977143">
    <property type="protein sequence ID" value="KAF1990018.1"/>
    <property type="molecule type" value="Genomic_DNA"/>
</dbReference>